<dbReference type="Pfam" id="PF14608">
    <property type="entry name" value="zf-CCCH_2"/>
    <property type="match status" value="3"/>
</dbReference>
<accession>A0A9P1CF39</accession>
<dbReference type="OrthoDB" id="438553at2759"/>
<feature type="compositionally biased region" description="Basic and acidic residues" evidence="5">
    <location>
        <begin position="1119"/>
        <end position="1144"/>
    </location>
</feature>
<dbReference type="InterPro" id="IPR036875">
    <property type="entry name" value="Znf_CCHC_sf"/>
</dbReference>
<evidence type="ECO:0000259" key="6">
    <source>
        <dbReference type="PROSITE" id="PS50103"/>
    </source>
</evidence>
<feature type="region of interest" description="Disordered" evidence="5">
    <location>
        <begin position="1098"/>
        <end position="1144"/>
    </location>
</feature>
<evidence type="ECO:0000256" key="3">
    <source>
        <dbReference type="ARBA" id="ARBA00022833"/>
    </source>
</evidence>
<dbReference type="SUPFAM" id="SSF90229">
    <property type="entry name" value="CCCH zinc finger"/>
    <property type="match status" value="1"/>
</dbReference>
<evidence type="ECO:0000313" key="9">
    <source>
        <dbReference type="EMBL" id="CAL4777747.1"/>
    </source>
</evidence>
<gene>
    <name evidence="8" type="ORF">C1SCF055_LOCUS17425</name>
</gene>
<feature type="compositionally biased region" description="Pro residues" evidence="5">
    <location>
        <begin position="818"/>
        <end position="829"/>
    </location>
</feature>
<dbReference type="GO" id="GO:0003676">
    <property type="term" value="F:nucleic acid binding"/>
    <property type="evidence" value="ECO:0007669"/>
    <property type="project" value="InterPro"/>
</dbReference>
<evidence type="ECO:0000256" key="4">
    <source>
        <dbReference type="PROSITE-ProRule" id="PRU00723"/>
    </source>
</evidence>
<feature type="compositionally biased region" description="Basic and acidic residues" evidence="5">
    <location>
        <begin position="1161"/>
        <end position="1195"/>
    </location>
</feature>
<dbReference type="SMART" id="SM00343">
    <property type="entry name" value="ZnF_C2HC"/>
    <property type="match status" value="1"/>
</dbReference>
<comment type="caution">
    <text evidence="8">The sequence shown here is derived from an EMBL/GenBank/DDBJ whole genome shotgun (WGS) entry which is preliminary data.</text>
</comment>
<reference evidence="9 10" key="2">
    <citation type="submission" date="2024-05" db="EMBL/GenBank/DDBJ databases">
        <authorList>
            <person name="Chen Y."/>
            <person name="Shah S."/>
            <person name="Dougan E. K."/>
            <person name="Thang M."/>
            <person name="Chan C."/>
        </authorList>
    </citation>
    <scope>NUCLEOTIDE SEQUENCE [LARGE SCALE GENOMIC DNA]</scope>
</reference>
<dbReference type="CDD" id="cd00590">
    <property type="entry name" value="RRM_SF"/>
    <property type="match status" value="1"/>
</dbReference>
<sequence>MKGCGGGATPQALALPSTPVAVGVSPGSGLLLGSSKGLAVADRDLLRRALEAKFADCVVDLESLPSMPFLNIVKTQRGNKAWDWLPWKKVLSEKVAPALKKVGASMMLCIQELMTGTCLGPSKRLRNGECFKWMRRCKWSKYRAVPYMAWLPVQGRGAAMSATNFGSVACAFAVLRRHRCELLGILREGAPTGILADVLPSEAHEGVELGILEETCGSALEDPDCLMRLQQADVEAGFADWIPGGVEEAWRLFGANCADGKLGLVKKENSEPGLVGDSSISCANELFRIREKIELPSLFDIEELVARLVGILVVKSGRSLCEKRAPAPSWGHFLKRMIARADQLSAEEVHLKSSMTKRCKQVLKHKNLAFFKELMEEAGSTDVHLANDMAEGFDLTGKLPASPKYFEQKFKPANLPTEALRGVADKVRSVLLANVKSCGDDSIDRGVLLATLKEKEKTSSKLPTGAVLPLSSIAFVTAFLRCALGIWHVGCALLKLTWTSYFDDFRRIACGRQHPCETRSSEVSASLEVMITETNVPRPVDANFIKLLDWIHVFVDASLEPDGYSGMSGVAFDSLGKFSFFSEEATKEFIDLTSRQGHETVIFELEGLAIAAAISLFRPFIKGRRVVVFTNNEAAQTCFVKCKPKNDHMNLIIKTTLSLEEALGLVTWIERVPSQSNPSEILSGEKVSHYLGLAACPLGLVKLWKLCLGEHFLVLGTAGFIIPICAAWMYYSEGCFVWWWALRAIWIGRVKVFVWLGPSSLFRASMNKTSAHESMSHRLKWQSDVDAYGRLGKAGPMAPQQLLLMPHPGLLNVLQPATSPPATSPPAAKPAPAANSAPKGGDAVPANTTGKQFPWEGTSGIQCKYGRACKNSQCTDTHPSGRGIDEDPNSTICRFGRKCKRQGCFFVHPQGREVDDDPTKGLCRQGVACKRPDCLYSHPEGRVVEGQESRACHVCGIAGHLMKDCPKRRGIAALPLVKGQYVSLTDFAAEWESKTTEELTIQLTEELEVFGTLTLAPVLIDGHRKAVGVFEEEEAAKAAMEALESVLTMEMSDPPVQNVADGKPGIEMVPGPGEDEGGNRGGARVRMRDFATAREAAKELQGQKVAGKPLHITLEDEDGNSHDIDDNVEPEVKPRQEFPDRRVDGIEMCQDYRMDRCTRGDRCKFSHGEDDSDEKKARLEKERKRREEKDRDKDRERRRRSRSRSRRRSRSRGKKAKTHIIHIDELKMTNRPDVEPAPTDTEIFADPLPEEDLMDTCLNAFGSTEEIYVLPSGPRRGYVKFTEHAAASRAVQAGFGSWSESERVLSSQRSKKDDRTIATYPDSIIARLVGSRGDGIKKLQEESGAVWIHLRGEDLGHSDYKFSSSQQVHFIAEVQES</sequence>
<keyword evidence="2 4" id="KW-0863">Zinc-finger</keyword>
<reference evidence="8" key="1">
    <citation type="submission" date="2022-10" db="EMBL/GenBank/DDBJ databases">
        <authorList>
            <person name="Chen Y."/>
            <person name="Dougan E. K."/>
            <person name="Chan C."/>
            <person name="Rhodes N."/>
            <person name="Thang M."/>
        </authorList>
    </citation>
    <scope>NUCLEOTIDE SEQUENCE</scope>
</reference>
<dbReference type="Gene3D" id="4.10.1000.10">
    <property type="entry name" value="Zinc finger, CCCH-type"/>
    <property type="match status" value="1"/>
</dbReference>
<organism evidence="8">
    <name type="scientific">Cladocopium goreaui</name>
    <dbReference type="NCBI Taxonomy" id="2562237"/>
    <lineage>
        <taxon>Eukaryota</taxon>
        <taxon>Sar</taxon>
        <taxon>Alveolata</taxon>
        <taxon>Dinophyceae</taxon>
        <taxon>Suessiales</taxon>
        <taxon>Symbiodiniaceae</taxon>
        <taxon>Cladocopium</taxon>
    </lineage>
</organism>
<dbReference type="PROSITE" id="PS50158">
    <property type="entry name" value="ZF_CCHC"/>
    <property type="match status" value="1"/>
</dbReference>
<dbReference type="InterPro" id="IPR001878">
    <property type="entry name" value="Znf_CCHC"/>
</dbReference>
<dbReference type="SUPFAM" id="SSF57756">
    <property type="entry name" value="Retrovirus zinc finger-like domains"/>
    <property type="match status" value="1"/>
</dbReference>
<dbReference type="InterPro" id="IPR036855">
    <property type="entry name" value="Znf_CCCH_sf"/>
</dbReference>
<keyword evidence="1 4" id="KW-0479">Metal-binding</keyword>
<dbReference type="PROSITE" id="PS50103">
    <property type="entry name" value="ZF_C3H1"/>
    <property type="match status" value="1"/>
</dbReference>
<proteinExistence type="predicted"/>
<evidence type="ECO:0000313" key="10">
    <source>
        <dbReference type="Proteomes" id="UP001152797"/>
    </source>
</evidence>
<feature type="domain" description="C3H1-type" evidence="6">
    <location>
        <begin position="1144"/>
        <end position="1170"/>
    </location>
</feature>
<dbReference type="EMBL" id="CAMXCT020001477">
    <property type="protein sequence ID" value="CAL1143810.1"/>
    <property type="molecule type" value="Genomic_DNA"/>
</dbReference>
<feature type="domain" description="CCHC-type" evidence="7">
    <location>
        <begin position="952"/>
        <end position="967"/>
    </location>
</feature>
<name>A0A9P1CF39_9DINO</name>
<protein>
    <submittedName>
        <fullName evidence="9">Nuclear polyadenylated RNA-binding protein NAB2</fullName>
    </submittedName>
</protein>
<evidence type="ECO:0000256" key="1">
    <source>
        <dbReference type="ARBA" id="ARBA00022723"/>
    </source>
</evidence>
<evidence type="ECO:0000259" key="7">
    <source>
        <dbReference type="PROSITE" id="PS50158"/>
    </source>
</evidence>
<dbReference type="EMBL" id="CAMXCT030001477">
    <property type="protein sequence ID" value="CAL4777747.1"/>
    <property type="molecule type" value="Genomic_DNA"/>
</dbReference>
<feature type="compositionally biased region" description="Low complexity" evidence="5">
    <location>
        <begin position="830"/>
        <end position="839"/>
    </location>
</feature>
<dbReference type="GO" id="GO:0008270">
    <property type="term" value="F:zinc ion binding"/>
    <property type="evidence" value="ECO:0007669"/>
    <property type="project" value="UniProtKB-KW"/>
</dbReference>
<keyword evidence="3 4" id="KW-0862">Zinc</keyword>
<evidence type="ECO:0000256" key="5">
    <source>
        <dbReference type="SAM" id="MobiDB-lite"/>
    </source>
</evidence>
<evidence type="ECO:0000256" key="2">
    <source>
        <dbReference type="ARBA" id="ARBA00022771"/>
    </source>
</evidence>
<evidence type="ECO:0000313" key="8">
    <source>
        <dbReference type="EMBL" id="CAI3990435.1"/>
    </source>
</evidence>
<feature type="region of interest" description="Disordered" evidence="5">
    <location>
        <begin position="815"/>
        <end position="853"/>
    </location>
</feature>
<feature type="compositionally biased region" description="Basic residues" evidence="5">
    <location>
        <begin position="1196"/>
        <end position="1218"/>
    </location>
</feature>
<dbReference type="InterPro" id="IPR000571">
    <property type="entry name" value="Znf_CCCH"/>
</dbReference>
<feature type="zinc finger region" description="C3H1-type" evidence="4">
    <location>
        <begin position="1144"/>
        <end position="1170"/>
    </location>
</feature>
<dbReference type="Proteomes" id="UP001152797">
    <property type="component" value="Unassembled WGS sequence"/>
</dbReference>
<dbReference type="SMART" id="SM00356">
    <property type="entry name" value="ZnF_C3H1"/>
    <property type="match status" value="2"/>
</dbReference>
<feature type="region of interest" description="Disordered" evidence="5">
    <location>
        <begin position="1161"/>
        <end position="1218"/>
    </location>
</feature>
<dbReference type="Gene3D" id="4.10.1000.40">
    <property type="match status" value="1"/>
</dbReference>
<keyword evidence="10" id="KW-1185">Reference proteome</keyword>
<dbReference type="EMBL" id="CAMXCT010001477">
    <property type="protein sequence ID" value="CAI3990435.1"/>
    <property type="molecule type" value="Genomic_DNA"/>
</dbReference>